<evidence type="ECO:0000256" key="1">
    <source>
        <dbReference type="SAM" id="Coils"/>
    </source>
</evidence>
<organism evidence="2 3">
    <name type="scientific">Agaricus bisporus var. burnettii</name>
    <dbReference type="NCBI Taxonomy" id="192524"/>
    <lineage>
        <taxon>Eukaryota</taxon>
        <taxon>Fungi</taxon>
        <taxon>Dikarya</taxon>
        <taxon>Basidiomycota</taxon>
        <taxon>Agaricomycotina</taxon>
        <taxon>Agaricomycetes</taxon>
        <taxon>Agaricomycetidae</taxon>
        <taxon>Agaricales</taxon>
        <taxon>Agaricineae</taxon>
        <taxon>Agaricaceae</taxon>
        <taxon>Agaricus</taxon>
    </lineage>
</organism>
<name>A0A8H7C0K9_AGABI</name>
<keyword evidence="1" id="KW-0175">Coiled coil</keyword>
<evidence type="ECO:0000313" key="2">
    <source>
        <dbReference type="EMBL" id="KAF7760574.1"/>
    </source>
</evidence>
<feature type="coiled-coil region" evidence="1">
    <location>
        <begin position="164"/>
        <end position="198"/>
    </location>
</feature>
<dbReference type="Proteomes" id="UP000629468">
    <property type="component" value="Unassembled WGS sequence"/>
</dbReference>
<dbReference type="EMBL" id="JABXXO010000015">
    <property type="protein sequence ID" value="KAF7760574.1"/>
    <property type="molecule type" value="Genomic_DNA"/>
</dbReference>
<dbReference type="SUPFAM" id="SSF58100">
    <property type="entry name" value="Bacterial hemolysins"/>
    <property type="match status" value="1"/>
</dbReference>
<accession>A0A8H7C0K9</accession>
<reference evidence="2 3" key="1">
    <citation type="journal article" name="Sci. Rep.">
        <title>Telomere-to-telomere assembled and centromere annotated genomes of the two main subspecies of the button mushroom Agaricus bisporus reveal especially polymorphic chromosome ends.</title>
        <authorList>
            <person name="Sonnenberg A.S.M."/>
            <person name="Sedaghat-Telgerd N."/>
            <person name="Lavrijssen B."/>
            <person name="Ohm R.A."/>
            <person name="Hendrickx P.M."/>
            <person name="Scholtmeijer K."/>
            <person name="Baars J.J.P."/>
            <person name="van Peer A."/>
        </authorList>
    </citation>
    <scope>NUCLEOTIDE SEQUENCE [LARGE SCALE GENOMIC DNA]</scope>
    <source>
        <strain evidence="2 3">H119_p4</strain>
    </source>
</reference>
<comment type="caution">
    <text evidence="2">The sequence shown here is derived from an EMBL/GenBank/DDBJ whole genome shotgun (WGS) entry which is preliminary data.</text>
</comment>
<dbReference type="Gene3D" id="1.20.1170.10">
    <property type="match status" value="1"/>
</dbReference>
<evidence type="ECO:0000313" key="3">
    <source>
        <dbReference type="Proteomes" id="UP000629468"/>
    </source>
</evidence>
<protein>
    <submittedName>
        <fullName evidence="2">Uncharacterized protein</fullName>
    </submittedName>
</protein>
<gene>
    <name evidence="2" type="ORF">Agabi119p4_11250</name>
</gene>
<dbReference type="AlphaFoldDB" id="A0A8H7C0K9"/>
<sequence length="350" mass="39322">MATDTPSPSYEETPTLMEWDSLSEEDQIKQQEDFMNFLNKPETLEKFGEACKHIGQTAVAIDEDFRAVKRGFTELVKKHGSDFPEVGSVFVRRWDGLKARWNGETDYKMNLELVADIQDDDDLIDAQKELKQFVETHPIHVSNKVAENFAKLKNDVQDFSMDFTKYVEEQKQKLSEEAKKYEDEIKQLQTQISEINVKIAAAAIALACSLAIGIVDALIPLTAFISILAERMTAEQKLNTAQANLANTVRKQRALAAMQVDFEKIKPNIDDICTKLGVFAGIWSFTSQQSALVNTELQEGMKVLTSKAFQAKLGLLIAQVEPLKEGMRQYAMQVVPPSNSGTKITFSEVK</sequence>
<proteinExistence type="predicted"/>